<proteinExistence type="predicted"/>
<evidence type="ECO:0000256" key="1">
    <source>
        <dbReference type="ARBA" id="ARBA00022691"/>
    </source>
</evidence>
<protein>
    <submittedName>
        <fullName evidence="7">Gll0887 protein</fullName>
    </submittedName>
</protein>
<evidence type="ECO:0000313" key="7">
    <source>
        <dbReference type="EMBL" id="BAC88828.1"/>
    </source>
</evidence>
<dbReference type="PhylomeDB" id="Q7NM80"/>
<dbReference type="EnsemblBacteria" id="BAC88828">
    <property type="protein sequence ID" value="BAC88828"/>
    <property type="gene ID" value="BAC88828"/>
</dbReference>
<organism evidence="7 8">
    <name type="scientific">Gloeobacter violaceus (strain ATCC 29082 / PCC 7421)</name>
    <dbReference type="NCBI Taxonomy" id="251221"/>
    <lineage>
        <taxon>Bacteria</taxon>
        <taxon>Bacillati</taxon>
        <taxon>Cyanobacteriota</taxon>
        <taxon>Cyanophyceae</taxon>
        <taxon>Gloeobacterales</taxon>
        <taxon>Gloeobacteraceae</taxon>
        <taxon>Gloeobacter</taxon>
    </lineage>
</organism>
<dbReference type="Pfam" id="PF04055">
    <property type="entry name" value="Radical_SAM"/>
    <property type="match status" value="1"/>
</dbReference>
<keyword evidence="8" id="KW-1185">Reference proteome</keyword>
<reference evidence="7 8" key="1">
    <citation type="journal article" date="2003" name="DNA Res.">
        <title>Complete genome structure of Gloeobacter violaceus PCC 7421, a cyanobacterium that lacks thylakoids.</title>
        <authorList>
            <person name="Nakamura Y."/>
            <person name="Kaneko T."/>
            <person name="Sato S."/>
            <person name="Mimuro M."/>
            <person name="Miyashita H."/>
            <person name="Tsuchiya T."/>
            <person name="Sasamoto S."/>
            <person name="Watanabe A."/>
            <person name="Kawashima K."/>
            <person name="Kishida Y."/>
            <person name="Kiyokawa C."/>
            <person name="Kohara M."/>
            <person name="Matsumoto M."/>
            <person name="Matsuno A."/>
            <person name="Nakazaki N."/>
            <person name="Shimpo S."/>
            <person name="Takeuchi C."/>
            <person name="Yamada M."/>
            <person name="Tabata S."/>
        </authorList>
    </citation>
    <scope>NUCLEOTIDE SEQUENCE [LARGE SCALE GENOMIC DNA]</scope>
    <source>
        <strain evidence="8">ATCC 29082 / PCC 7421</strain>
    </source>
</reference>
<dbReference type="NCBIfam" id="TIGR04167">
    <property type="entry name" value="rSAM_SeCys"/>
    <property type="match status" value="1"/>
</dbReference>
<keyword evidence="2" id="KW-0479">Metal-binding</keyword>
<keyword evidence="4" id="KW-0411">Iron-sulfur</keyword>
<dbReference type="InterPro" id="IPR024521">
    <property type="entry name" value="ArsS-like_C"/>
</dbReference>
<sequence length="316" mass="34890">MSASAFAERAGTLQRDTLETLQLNLGKYCNLACTHCHVEAGPNRTEMMDSPTARRIAAWLGANRVRNLDLTGGAPELNAQFRFLVETGRALGLHVMDRCNLTVLFEPGQADLAEFLAGYRVEVIASLPCYSPDNVDKQRGNRVFEQSIAALRQLNQLGYGQPAGGLLLNLVYNPVGAHLPPAQTSLEARYRQELSEHYGIVFNRLFTITNMPIRRFRHYLQRMGQLDTYNRLLSDNFNPSTLVGLMCRSLVSVDWQGRLYDCDFNQMLDLTALGTTGRFLWEYSAADLIGRPIATGEHCFGCTAGSGSSCGGALAT</sequence>
<dbReference type="EMBL" id="BA000045">
    <property type="protein sequence ID" value="BAC88828.1"/>
    <property type="molecule type" value="Genomic_DNA"/>
</dbReference>
<dbReference type="GO" id="GO:0051536">
    <property type="term" value="F:iron-sulfur cluster binding"/>
    <property type="evidence" value="ECO:0007669"/>
    <property type="project" value="UniProtKB-KW"/>
</dbReference>
<dbReference type="RefSeq" id="WP_011140889.1">
    <property type="nucleotide sequence ID" value="NC_005125.1"/>
</dbReference>
<evidence type="ECO:0000313" key="8">
    <source>
        <dbReference type="Proteomes" id="UP000000557"/>
    </source>
</evidence>
<dbReference type="eggNOG" id="COG0535">
    <property type="taxonomic scope" value="Bacteria"/>
</dbReference>
<dbReference type="Pfam" id="PF12345">
    <property type="entry name" value="DUF3641"/>
    <property type="match status" value="1"/>
</dbReference>
<dbReference type="KEGG" id="gvi:gll0887"/>
<dbReference type="STRING" id="251221.gene:10758365"/>
<dbReference type="Gene3D" id="3.20.20.70">
    <property type="entry name" value="Aldolase class I"/>
    <property type="match status" value="1"/>
</dbReference>
<dbReference type="GO" id="GO:0046872">
    <property type="term" value="F:metal ion binding"/>
    <property type="evidence" value="ECO:0007669"/>
    <property type="project" value="UniProtKB-KW"/>
</dbReference>
<dbReference type="Proteomes" id="UP000000557">
    <property type="component" value="Chromosome"/>
</dbReference>
<evidence type="ECO:0000259" key="5">
    <source>
        <dbReference type="Pfam" id="PF04055"/>
    </source>
</evidence>
<dbReference type="InterPro" id="IPR026351">
    <property type="entry name" value="rSAM_ArsS-like"/>
</dbReference>
<dbReference type="InParanoid" id="Q7NM80"/>
<dbReference type="AlphaFoldDB" id="Q7NM80"/>
<evidence type="ECO:0000256" key="2">
    <source>
        <dbReference type="ARBA" id="ARBA00022723"/>
    </source>
</evidence>
<accession>Q7NM80</accession>
<reference evidence="7 8" key="2">
    <citation type="journal article" date="2003" name="DNA Res.">
        <title>Complete genome structure of Gloeobacter violaceus PCC 7421, a cyanobacterium that lacks thylakoids (supplement).</title>
        <authorList>
            <person name="Nakamura Y."/>
            <person name="Kaneko T."/>
            <person name="Sato S."/>
            <person name="Mimuro M."/>
            <person name="Miyashita H."/>
            <person name="Tsuchiya T."/>
            <person name="Sasamoto S."/>
            <person name="Watanabe A."/>
            <person name="Kawashima K."/>
            <person name="Kishida Y."/>
            <person name="Kiyokawa C."/>
            <person name="Kohara M."/>
            <person name="Matsumoto M."/>
            <person name="Matsuno A."/>
            <person name="Nakazaki N."/>
            <person name="Shimpo S."/>
            <person name="Takeuchi C."/>
            <person name="Yamada M."/>
            <person name="Tabata S."/>
        </authorList>
    </citation>
    <scope>NUCLEOTIDE SEQUENCE [LARGE SCALE GENOMIC DNA]</scope>
    <source>
        <strain evidence="8">ATCC 29082 / PCC 7421</strain>
    </source>
</reference>
<dbReference type="InterPro" id="IPR058240">
    <property type="entry name" value="rSAM_sf"/>
</dbReference>
<dbReference type="CDD" id="cd01335">
    <property type="entry name" value="Radical_SAM"/>
    <property type="match status" value="1"/>
</dbReference>
<dbReference type="InterPro" id="IPR007197">
    <property type="entry name" value="rSAM"/>
</dbReference>
<keyword evidence="1" id="KW-0949">S-adenosyl-L-methionine</keyword>
<gene>
    <name evidence="7" type="ordered locus">gll0887</name>
</gene>
<dbReference type="PANTHER" id="PTHR43728">
    <property type="entry name" value="SLR0304 PROTEIN"/>
    <property type="match status" value="1"/>
</dbReference>
<evidence type="ECO:0000256" key="4">
    <source>
        <dbReference type="ARBA" id="ARBA00023014"/>
    </source>
</evidence>
<dbReference type="InterPro" id="IPR013785">
    <property type="entry name" value="Aldolase_TIM"/>
</dbReference>
<evidence type="ECO:0000256" key="3">
    <source>
        <dbReference type="ARBA" id="ARBA00023004"/>
    </source>
</evidence>
<keyword evidence="3" id="KW-0408">Iron</keyword>
<evidence type="ECO:0000259" key="6">
    <source>
        <dbReference type="Pfam" id="PF12345"/>
    </source>
</evidence>
<name>Q7NM80_GLOVI</name>
<feature type="domain" description="Arsenosugar biosynthesis radical SAM protein ArsS-like C-terminal" evidence="6">
    <location>
        <begin position="179"/>
        <end position="313"/>
    </location>
</feature>
<dbReference type="HOGENOM" id="CLU_050695_0_0_3"/>
<dbReference type="GO" id="GO:0003824">
    <property type="term" value="F:catalytic activity"/>
    <property type="evidence" value="ECO:0007669"/>
    <property type="project" value="InterPro"/>
</dbReference>
<dbReference type="SUPFAM" id="SSF102114">
    <property type="entry name" value="Radical SAM enzymes"/>
    <property type="match status" value="1"/>
</dbReference>
<dbReference type="SFLD" id="SFLDS00029">
    <property type="entry name" value="Radical_SAM"/>
    <property type="match status" value="1"/>
</dbReference>
<dbReference type="PANTHER" id="PTHR43728:SF1">
    <property type="entry name" value="FE-S OXIDOREDUCTASE"/>
    <property type="match status" value="1"/>
</dbReference>
<feature type="domain" description="Radical SAM core" evidence="5">
    <location>
        <begin position="24"/>
        <end position="159"/>
    </location>
</feature>
<dbReference type="OrthoDB" id="9810775at2"/>